<dbReference type="InterPro" id="IPR011049">
    <property type="entry name" value="Serralysin-like_metalloprot_C"/>
</dbReference>
<gene>
    <name evidence="2" type="ORF">PS918_04680</name>
</gene>
<evidence type="ECO:0008006" key="4">
    <source>
        <dbReference type="Google" id="ProtNLM"/>
    </source>
</evidence>
<name>A0A5E7U3W0_PSEFL</name>
<proteinExistence type="predicted"/>
<dbReference type="OrthoDB" id="7029872at2"/>
<organism evidence="2 3">
    <name type="scientific">Pseudomonas fluorescens</name>
    <dbReference type="NCBI Taxonomy" id="294"/>
    <lineage>
        <taxon>Bacteria</taxon>
        <taxon>Pseudomonadati</taxon>
        <taxon>Pseudomonadota</taxon>
        <taxon>Gammaproteobacteria</taxon>
        <taxon>Pseudomonadales</taxon>
        <taxon>Pseudomonadaceae</taxon>
        <taxon>Pseudomonas</taxon>
    </lineage>
</organism>
<sequence>MAQTFTSVDTSDIDTITISDIKPQSTGPIDQEIADFIGKHGTSPDVAPRSPAKRAGALHALDLHHGPLILGSFTVSRIELHLMNAMIHGAPLDLHNTNFRRPPQSFIDGLRFNPVDVENRMWVTGAAGDYTVPTLLFEIATQRSITAPPLLEESATAHTQKIDKLLKAAQKLDIRDTRLPENTPGWVNQQKSKVINSMGVGLQAFGIYSGLMGISDAIKKGDRAEAVISAGAVATEVGSLIIERGLVKTAQDLIENSAHLYRGFARTQFGLFLSRAAGLIAGALTLPFDIYFAIKALNEASQGTGMAAVDHYVAAGMNLASAALTILLGTAALAGFAQAGPVGIAAAVVLIAGAQIYSAVRQVDDMDDYIEFSADERLVTGFLAFLNIRPPQRIQDRYTLAVTTHHHSKLLNDRARSWLDGAMKNSVDTIVNGKFGVGLTTAQVHWFEWDAEGRESTPSEDIKVPVIQDGNDTIDARHGVPSDLAGVVQGTADDSKGILWLLGGGEDNVTGVEKKINRFVYGPGTKDLTGGKKDDDFLFDTAEQTLEGASPIQAESHLKGGEGEDTLVFQGTLDPRTPAAHDGFEVDLFNGRVDVLSDHEFFKVHSRLDSIENVETLAGATNIVLGSDGSNRIVSRGTDRIDAGAGNDRIYLMGHNAYAKGGAGKDEYYIAHKHGTVTLRENAGEESVIMMGWPFESIQKWAIEGDSLVITSLCGIDGEWPARTLVIENVYKKVGSKRLLQDQVLHFFTQEGFQLTPDFPTEIDREGSHDIQVLILAKGTTPAPLIINQAEYEVSSTASSHYFIDRDISHSTFKFTQSNEDIHSNLHIDCDSKELTRVQATYRVQLTESHGNHYLAYSHFDLQLHFGDKTLTLNNLGRETSNTYTNIQSTSYMVKGIALNQNITLTLRDGVSYRITPPLRNYIDDVKKPGTKTFDGREMLKQRDGNYLLSTPEDSRPLALEPHPQLVEFPSKIQNTVIALEGQGSTYQVNLPVDTTLRISTPGASAKTSNASTWYFHSPLADPGEIKLQDHKLSIGRTLVLLPEYSDEETPIETIYVETSTGSVYAVDLLFETVYLHSD</sequence>
<feature type="transmembrane region" description="Helical" evidence="1">
    <location>
        <begin position="314"/>
        <end position="335"/>
    </location>
</feature>
<reference evidence="2 3" key="1">
    <citation type="submission" date="2019-09" db="EMBL/GenBank/DDBJ databases">
        <authorList>
            <person name="Chandra G."/>
            <person name="Truman W A."/>
        </authorList>
    </citation>
    <scope>NUCLEOTIDE SEQUENCE [LARGE SCALE GENOMIC DNA]</scope>
    <source>
        <strain evidence="2">PS918</strain>
    </source>
</reference>
<dbReference type="EMBL" id="CABVIY010000007">
    <property type="protein sequence ID" value="VVQ06072.1"/>
    <property type="molecule type" value="Genomic_DNA"/>
</dbReference>
<keyword evidence="1" id="KW-0472">Membrane</keyword>
<accession>A0A5E7U3W0</accession>
<dbReference type="RefSeq" id="WP_150772615.1">
    <property type="nucleotide sequence ID" value="NZ_CABVIY010000007.1"/>
</dbReference>
<keyword evidence="1" id="KW-0812">Transmembrane</keyword>
<feature type="transmembrane region" description="Helical" evidence="1">
    <location>
        <begin position="342"/>
        <end position="360"/>
    </location>
</feature>
<evidence type="ECO:0000256" key="1">
    <source>
        <dbReference type="SAM" id="Phobius"/>
    </source>
</evidence>
<dbReference type="SUPFAM" id="SSF51120">
    <property type="entry name" value="beta-Roll"/>
    <property type="match status" value="1"/>
</dbReference>
<dbReference type="AlphaFoldDB" id="A0A5E7U3W0"/>
<evidence type="ECO:0000313" key="2">
    <source>
        <dbReference type="EMBL" id="VVQ06072.1"/>
    </source>
</evidence>
<dbReference type="Proteomes" id="UP000326611">
    <property type="component" value="Unassembled WGS sequence"/>
</dbReference>
<keyword evidence="1" id="KW-1133">Transmembrane helix</keyword>
<dbReference type="Gene3D" id="2.150.10.10">
    <property type="entry name" value="Serralysin-like metalloprotease, C-terminal"/>
    <property type="match status" value="1"/>
</dbReference>
<protein>
    <recommendedName>
        <fullName evidence="4">Calcium-binding protein</fullName>
    </recommendedName>
</protein>
<evidence type="ECO:0000313" key="3">
    <source>
        <dbReference type="Proteomes" id="UP000326611"/>
    </source>
</evidence>
<feature type="transmembrane region" description="Helical" evidence="1">
    <location>
        <begin position="272"/>
        <end position="294"/>
    </location>
</feature>